<comment type="caution">
    <text evidence="3">The sequence shown here is derived from an EMBL/GenBank/DDBJ whole genome shotgun (WGS) entry which is preliminary data.</text>
</comment>
<feature type="compositionally biased region" description="Basic residues" evidence="1">
    <location>
        <begin position="104"/>
        <end position="120"/>
    </location>
</feature>
<gene>
    <name evidence="3" type="ORF">QTG54_011063</name>
</gene>
<dbReference type="EMBL" id="JATAAI010000021">
    <property type="protein sequence ID" value="KAK1738394.1"/>
    <property type="molecule type" value="Genomic_DNA"/>
</dbReference>
<evidence type="ECO:0000313" key="3">
    <source>
        <dbReference type="EMBL" id="KAK1738394.1"/>
    </source>
</evidence>
<reference evidence="3" key="1">
    <citation type="submission" date="2023-06" db="EMBL/GenBank/DDBJ databases">
        <title>Survivors Of The Sea: Transcriptome response of Skeletonema marinoi to long-term dormancy.</title>
        <authorList>
            <person name="Pinder M.I.M."/>
            <person name="Kourtchenko O."/>
            <person name="Robertson E.K."/>
            <person name="Larsson T."/>
            <person name="Maumus F."/>
            <person name="Osuna-Cruz C.M."/>
            <person name="Vancaester E."/>
            <person name="Stenow R."/>
            <person name="Vandepoele K."/>
            <person name="Ploug H."/>
            <person name="Bruchert V."/>
            <person name="Godhe A."/>
            <person name="Topel M."/>
        </authorList>
    </citation>
    <scope>NUCLEOTIDE SEQUENCE</scope>
    <source>
        <strain evidence="3">R05AC</strain>
    </source>
</reference>
<proteinExistence type="predicted"/>
<dbReference type="Pfam" id="PF08265">
    <property type="entry name" value="YL1_C"/>
    <property type="match status" value="1"/>
</dbReference>
<dbReference type="InterPro" id="IPR013272">
    <property type="entry name" value="Vps72/YL1_C"/>
</dbReference>
<evidence type="ECO:0000313" key="4">
    <source>
        <dbReference type="Proteomes" id="UP001224775"/>
    </source>
</evidence>
<accession>A0AAD8Y3A2</accession>
<feature type="region of interest" description="Disordered" evidence="1">
    <location>
        <begin position="1"/>
        <end position="55"/>
    </location>
</feature>
<keyword evidence="4" id="KW-1185">Reference proteome</keyword>
<dbReference type="SMART" id="SM00993">
    <property type="entry name" value="YL1_C"/>
    <property type="match status" value="1"/>
</dbReference>
<feature type="compositionally biased region" description="Basic and acidic residues" evidence="1">
    <location>
        <begin position="9"/>
        <end position="18"/>
    </location>
</feature>
<dbReference type="Proteomes" id="UP001224775">
    <property type="component" value="Unassembled WGS sequence"/>
</dbReference>
<feature type="domain" description="Vps72/YL1 C-terminal" evidence="2">
    <location>
        <begin position="175"/>
        <end position="204"/>
    </location>
</feature>
<organism evidence="3 4">
    <name type="scientific">Skeletonema marinoi</name>
    <dbReference type="NCBI Taxonomy" id="267567"/>
    <lineage>
        <taxon>Eukaryota</taxon>
        <taxon>Sar</taxon>
        <taxon>Stramenopiles</taxon>
        <taxon>Ochrophyta</taxon>
        <taxon>Bacillariophyta</taxon>
        <taxon>Coscinodiscophyceae</taxon>
        <taxon>Thalassiosirophycidae</taxon>
        <taxon>Thalassiosirales</taxon>
        <taxon>Skeletonemataceae</taxon>
        <taxon>Skeletonema</taxon>
        <taxon>Skeletonema marinoi-dohrnii complex</taxon>
    </lineage>
</organism>
<feature type="compositionally biased region" description="Acidic residues" evidence="1">
    <location>
        <begin position="83"/>
        <end position="99"/>
    </location>
</feature>
<name>A0AAD8Y3A2_9STRA</name>
<evidence type="ECO:0000259" key="2">
    <source>
        <dbReference type="SMART" id="SM00993"/>
    </source>
</evidence>
<dbReference type="AlphaFoldDB" id="A0AAD8Y3A2"/>
<evidence type="ECO:0000256" key="1">
    <source>
        <dbReference type="SAM" id="MobiDB-lite"/>
    </source>
</evidence>
<feature type="region of interest" description="Disordered" evidence="1">
    <location>
        <begin position="78"/>
        <end position="126"/>
    </location>
</feature>
<sequence length="233" mass="25366">MSTAAQRKAWNEAMREAGAKVPSSGSAGRASDRRRKASRRDKARKSSVYGGEAGGSTLEEREFRVAIHMDMLEGVTDNAAAGVDDDDDYDEFADLDDEGDKGKKGTKKKRQRKSAAKSKKASSSANYLRARSLASILIEEANRSDSTAKQYVAAAVHQYDNSNSGAITPYPPARKYCPVTGLFGVYTEPKSQIPYANLKALEQIRERAPPWMNTSSSGSATYLEAIKTLRNDA</sequence>
<protein>
    <recommendedName>
        <fullName evidence="2">Vps72/YL1 C-terminal domain-containing protein</fullName>
    </recommendedName>
</protein>
<feature type="compositionally biased region" description="Basic residues" evidence="1">
    <location>
        <begin position="32"/>
        <end position="45"/>
    </location>
</feature>